<evidence type="ECO:0000256" key="1">
    <source>
        <dbReference type="SAM" id="MobiDB-lite"/>
    </source>
</evidence>
<accession>A0AB34HTJ0</accession>
<organism evidence="2 3">
    <name type="scientific">Eschrichtius robustus</name>
    <name type="common">California gray whale</name>
    <name type="synonym">Eschrichtius gibbosus</name>
    <dbReference type="NCBI Taxonomy" id="9764"/>
    <lineage>
        <taxon>Eukaryota</taxon>
        <taxon>Metazoa</taxon>
        <taxon>Chordata</taxon>
        <taxon>Craniata</taxon>
        <taxon>Vertebrata</taxon>
        <taxon>Euteleostomi</taxon>
        <taxon>Mammalia</taxon>
        <taxon>Eutheria</taxon>
        <taxon>Laurasiatheria</taxon>
        <taxon>Artiodactyla</taxon>
        <taxon>Whippomorpha</taxon>
        <taxon>Cetacea</taxon>
        <taxon>Mysticeti</taxon>
        <taxon>Eschrichtiidae</taxon>
        <taxon>Eschrichtius</taxon>
    </lineage>
</organism>
<gene>
    <name evidence="2" type="ORF">J1605_002280</name>
</gene>
<evidence type="ECO:0000313" key="2">
    <source>
        <dbReference type="EMBL" id="KAJ8796151.1"/>
    </source>
</evidence>
<dbReference type="Proteomes" id="UP001159641">
    <property type="component" value="Unassembled WGS sequence"/>
</dbReference>
<name>A0AB34HTJ0_ESCRO</name>
<feature type="compositionally biased region" description="Polar residues" evidence="1">
    <location>
        <begin position="140"/>
        <end position="153"/>
    </location>
</feature>
<proteinExistence type="predicted"/>
<dbReference type="EMBL" id="JAIQCJ010000524">
    <property type="protein sequence ID" value="KAJ8796151.1"/>
    <property type="molecule type" value="Genomic_DNA"/>
</dbReference>
<dbReference type="AlphaFoldDB" id="A0AB34HTJ0"/>
<keyword evidence="3" id="KW-1185">Reference proteome</keyword>
<sequence>MAVPLLLFLYLIVLPFFCIQLTSFISHLSPSLTILPKAASTPTRFHPTSMFSPLKAHQMICMDGVSYEGVMVSCAGFPHNVAALIFSPAGSSTKVLIPEASSQDWPDAAPHPPLELRTRLESAWSGGTARRARLDRQEQHPTSSAPSTCNTPRFLQIRQPHPHSSASNTTSSLCLAVLPVLGNIFVFPQEHEQQSCILILRLFMPSPGSQLTQETTGEHHLQFTSL</sequence>
<evidence type="ECO:0000313" key="3">
    <source>
        <dbReference type="Proteomes" id="UP001159641"/>
    </source>
</evidence>
<comment type="caution">
    <text evidence="2">The sequence shown here is derived from an EMBL/GenBank/DDBJ whole genome shotgun (WGS) entry which is preliminary data.</text>
</comment>
<protein>
    <submittedName>
        <fullName evidence="2">Uncharacterized protein</fullName>
    </submittedName>
</protein>
<feature type="region of interest" description="Disordered" evidence="1">
    <location>
        <begin position="125"/>
        <end position="164"/>
    </location>
</feature>
<reference evidence="2 3" key="1">
    <citation type="submission" date="2022-11" db="EMBL/GenBank/DDBJ databases">
        <title>Whole genome sequence of Eschrichtius robustus ER-17-0199.</title>
        <authorList>
            <person name="Bruniche-Olsen A."/>
            <person name="Black A.N."/>
            <person name="Fields C.J."/>
            <person name="Walden K."/>
            <person name="Dewoody J.A."/>
        </authorList>
    </citation>
    <scope>NUCLEOTIDE SEQUENCE [LARGE SCALE GENOMIC DNA]</scope>
    <source>
        <strain evidence="2">ER-17-0199</strain>
        <tissue evidence="2">Blubber</tissue>
    </source>
</reference>